<feature type="domain" description="Transposase InsH N-terminal" evidence="2">
    <location>
        <begin position="15"/>
        <end position="69"/>
    </location>
</feature>
<evidence type="ECO:0000313" key="4">
    <source>
        <dbReference type="Proteomes" id="UP000198809"/>
    </source>
</evidence>
<proteinExistence type="predicted"/>
<sequence>MYIHDSMDQLHLPMDLEEDFPPNHFVRVVNDMVNRTCDKIFAAAHPGAGRHSYHPKMLTKIILYAYISGSTLPVKSPRLCGKPSRSCGWPDASTRTSAPLTGSAASG</sequence>
<evidence type="ECO:0000256" key="1">
    <source>
        <dbReference type="SAM" id="MobiDB-lite"/>
    </source>
</evidence>
<dbReference type="InterPro" id="IPR008490">
    <property type="entry name" value="Transposase_InsH_N"/>
</dbReference>
<dbReference type="EMBL" id="FODH01000002">
    <property type="protein sequence ID" value="SEN69382.1"/>
    <property type="molecule type" value="Genomic_DNA"/>
</dbReference>
<accession>A0A1H8IM06</accession>
<dbReference type="Pfam" id="PF05598">
    <property type="entry name" value="DUF772"/>
    <property type="match status" value="1"/>
</dbReference>
<feature type="region of interest" description="Disordered" evidence="1">
    <location>
        <begin position="85"/>
        <end position="107"/>
    </location>
</feature>
<reference evidence="3 4" key="1">
    <citation type="submission" date="2016-10" db="EMBL/GenBank/DDBJ databases">
        <authorList>
            <person name="de Groot N.N."/>
        </authorList>
    </citation>
    <scope>NUCLEOTIDE SEQUENCE [LARGE SCALE GENOMIC DNA]</scope>
    <source>
        <strain evidence="3 4">CGMCC 1.10238</strain>
    </source>
</reference>
<organism evidence="3 4">
    <name type="scientific">Paenibacillus sophorae</name>
    <dbReference type="NCBI Taxonomy" id="1333845"/>
    <lineage>
        <taxon>Bacteria</taxon>
        <taxon>Bacillati</taxon>
        <taxon>Bacillota</taxon>
        <taxon>Bacilli</taxon>
        <taxon>Bacillales</taxon>
        <taxon>Paenibacillaceae</taxon>
        <taxon>Paenibacillus</taxon>
    </lineage>
</organism>
<gene>
    <name evidence="3" type="ORF">SAMN04487895_102242</name>
</gene>
<dbReference type="STRING" id="1333845.SAMN04487895_102242"/>
<dbReference type="Proteomes" id="UP000198809">
    <property type="component" value="Unassembled WGS sequence"/>
</dbReference>
<dbReference type="AlphaFoldDB" id="A0A1H8IM06"/>
<dbReference type="PANTHER" id="PTHR33408">
    <property type="entry name" value="TRANSPOSASE"/>
    <property type="match status" value="1"/>
</dbReference>
<feature type="compositionally biased region" description="Polar residues" evidence="1">
    <location>
        <begin position="93"/>
        <end position="107"/>
    </location>
</feature>
<evidence type="ECO:0000313" key="3">
    <source>
        <dbReference type="EMBL" id="SEN69382.1"/>
    </source>
</evidence>
<evidence type="ECO:0000259" key="2">
    <source>
        <dbReference type="Pfam" id="PF05598"/>
    </source>
</evidence>
<name>A0A1H8IM06_9BACL</name>
<protein>
    <recommendedName>
        <fullName evidence="2">Transposase InsH N-terminal domain-containing protein</fullName>
    </recommendedName>
</protein>